<dbReference type="Proteomes" id="UP000712600">
    <property type="component" value="Unassembled WGS sequence"/>
</dbReference>
<name>A0A8S9RIR6_BRACR</name>
<feature type="region of interest" description="Disordered" evidence="1">
    <location>
        <begin position="65"/>
        <end position="133"/>
    </location>
</feature>
<dbReference type="AlphaFoldDB" id="A0A8S9RIR6"/>
<proteinExistence type="predicted"/>
<gene>
    <name evidence="2" type="ORF">F2Q69_00060977</name>
</gene>
<evidence type="ECO:0000313" key="3">
    <source>
        <dbReference type="Proteomes" id="UP000712600"/>
    </source>
</evidence>
<comment type="caution">
    <text evidence="2">The sequence shown here is derived from an EMBL/GenBank/DDBJ whole genome shotgun (WGS) entry which is preliminary data.</text>
</comment>
<evidence type="ECO:0000256" key="1">
    <source>
        <dbReference type="SAM" id="MobiDB-lite"/>
    </source>
</evidence>
<dbReference type="EMBL" id="QGKX02000095">
    <property type="protein sequence ID" value="KAF3572267.1"/>
    <property type="molecule type" value="Genomic_DNA"/>
</dbReference>
<feature type="compositionally biased region" description="Basic and acidic residues" evidence="1">
    <location>
        <begin position="72"/>
        <end position="87"/>
    </location>
</feature>
<feature type="compositionally biased region" description="Basic and acidic residues" evidence="1">
    <location>
        <begin position="1"/>
        <end position="14"/>
    </location>
</feature>
<accession>A0A8S9RIR6</accession>
<reference evidence="2" key="1">
    <citation type="submission" date="2019-12" db="EMBL/GenBank/DDBJ databases">
        <title>Genome sequencing and annotation of Brassica cretica.</title>
        <authorList>
            <person name="Studholme D.J."/>
            <person name="Sarris P."/>
        </authorList>
    </citation>
    <scope>NUCLEOTIDE SEQUENCE</scope>
    <source>
        <strain evidence="2">PFS-109/04</strain>
        <tissue evidence="2">Leaf</tissue>
    </source>
</reference>
<evidence type="ECO:0000313" key="2">
    <source>
        <dbReference type="EMBL" id="KAF3572267.1"/>
    </source>
</evidence>
<feature type="compositionally biased region" description="Polar residues" evidence="1">
    <location>
        <begin position="119"/>
        <end position="132"/>
    </location>
</feature>
<protein>
    <submittedName>
        <fullName evidence="2">Uncharacterized protein</fullName>
    </submittedName>
</protein>
<feature type="region of interest" description="Disordered" evidence="1">
    <location>
        <begin position="168"/>
        <end position="190"/>
    </location>
</feature>
<sequence>MEIKTPEVKSNSEKEDMDTEIEEGQIANEWLTPGKTWRGTSNQRKNLKYEETQIISPSRFSALSVPDEEIQEVEKIEEPEVGEKDAGSEEIEEEGKDVGMVEGSLNIMGQEEVEGRKQSVATSQRQILPRNSKTNHRVIQEGVAPEGRSRADFWCLRARGPERLWSVAPTGRSGSGATLIGRSEGRSRVI</sequence>
<organism evidence="2 3">
    <name type="scientific">Brassica cretica</name>
    <name type="common">Mustard</name>
    <dbReference type="NCBI Taxonomy" id="69181"/>
    <lineage>
        <taxon>Eukaryota</taxon>
        <taxon>Viridiplantae</taxon>
        <taxon>Streptophyta</taxon>
        <taxon>Embryophyta</taxon>
        <taxon>Tracheophyta</taxon>
        <taxon>Spermatophyta</taxon>
        <taxon>Magnoliopsida</taxon>
        <taxon>eudicotyledons</taxon>
        <taxon>Gunneridae</taxon>
        <taxon>Pentapetalae</taxon>
        <taxon>rosids</taxon>
        <taxon>malvids</taxon>
        <taxon>Brassicales</taxon>
        <taxon>Brassicaceae</taxon>
        <taxon>Brassiceae</taxon>
        <taxon>Brassica</taxon>
    </lineage>
</organism>
<feature type="region of interest" description="Disordered" evidence="1">
    <location>
        <begin position="1"/>
        <end position="24"/>
    </location>
</feature>